<dbReference type="AlphaFoldDB" id="A0AAV7RAR8"/>
<sequence>MVFAAGVHAPGRGAGRLSQYLVDSDLTSPQELEKKADKWVRTRMNKKVHTGGDKDGKKKDGEKSQDEHGDKGVLEQSAVDPCQKSKRKVQRNSGELLHSLSDEKPTRETLKSPPRRIGYRERPLRGIYTPGQKRRPGVGVAKNGAFAPLFNAWVRHGTPMRHFPPTPALPGVRGFSRAHQAAPVCLRRLTPFNKYGARMALQNGVSRRKTF</sequence>
<feature type="compositionally biased region" description="Basic and acidic residues" evidence="1">
    <location>
        <begin position="100"/>
        <end position="110"/>
    </location>
</feature>
<feature type="compositionally biased region" description="Basic and acidic residues" evidence="1">
    <location>
        <begin position="31"/>
        <end position="40"/>
    </location>
</feature>
<accession>A0AAV7RAR8</accession>
<feature type="compositionally biased region" description="Basic and acidic residues" evidence="1">
    <location>
        <begin position="50"/>
        <end position="73"/>
    </location>
</feature>
<protein>
    <submittedName>
        <fullName evidence="2">Uncharacterized protein</fullName>
    </submittedName>
</protein>
<proteinExistence type="predicted"/>
<evidence type="ECO:0000313" key="3">
    <source>
        <dbReference type="Proteomes" id="UP001066276"/>
    </source>
</evidence>
<gene>
    <name evidence="2" type="ORF">NDU88_002607</name>
</gene>
<reference evidence="2" key="1">
    <citation type="journal article" date="2022" name="bioRxiv">
        <title>Sequencing and chromosome-scale assembly of the giantPleurodeles waltlgenome.</title>
        <authorList>
            <person name="Brown T."/>
            <person name="Elewa A."/>
            <person name="Iarovenko S."/>
            <person name="Subramanian E."/>
            <person name="Araus A.J."/>
            <person name="Petzold A."/>
            <person name="Susuki M."/>
            <person name="Suzuki K.-i.T."/>
            <person name="Hayashi T."/>
            <person name="Toyoda A."/>
            <person name="Oliveira C."/>
            <person name="Osipova E."/>
            <person name="Leigh N.D."/>
            <person name="Simon A."/>
            <person name="Yun M.H."/>
        </authorList>
    </citation>
    <scope>NUCLEOTIDE SEQUENCE</scope>
    <source>
        <strain evidence="2">20211129_DDA</strain>
        <tissue evidence="2">Liver</tissue>
    </source>
</reference>
<name>A0AAV7RAR8_PLEWA</name>
<comment type="caution">
    <text evidence="2">The sequence shown here is derived from an EMBL/GenBank/DDBJ whole genome shotgun (WGS) entry which is preliminary data.</text>
</comment>
<keyword evidence="3" id="KW-1185">Reference proteome</keyword>
<organism evidence="2 3">
    <name type="scientific">Pleurodeles waltl</name>
    <name type="common">Iberian ribbed newt</name>
    <dbReference type="NCBI Taxonomy" id="8319"/>
    <lineage>
        <taxon>Eukaryota</taxon>
        <taxon>Metazoa</taxon>
        <taxon>Chordata</taxon>
        <taxon>Craniata</taxon>
        <taxon>Vertebrata</taxon>
        <taxon>Euteleostomi</taxon>
        <taxon>Amphibia</taxon>
        <taxon>Batrachia</taxon>
        <taxon>Caudata</taxon>
        <taxon>Salamandroidea</taxon>
        <taxon>Salamandridae</taxon>
        <taxon>Pleurodelinae</taxon>
        <taxon>Pleurodeles</taxon>
    </lineage>
</organism>
<dbReference type="EMBL" id="JANPWB010000009">
    <property type="protein sequence ID" value="KAJ1149802.1"/>
    <property type="molecule type" value="Genomic_DNA"/>
</dbReference>
<evidence type="ECO:0000313" key="2">
    <source>
        <dbReference type="EMBL" id="KAJ1149802.1"/>
    </source>
</evidence>
<evidence type="ECO:0000256" key="1">
    <source>
        <dbReference type="SAM" id="MobiDB-lite"/>
    </source>
</evidence>
<dbReference type="Proteomes" id="UP001066276">
    <property type="component" value="Chromosome 5"/>
</dbReference>
<feature type="region of interest" description="Disordered" evidence="1">
    <location>
        <begin position="1"/>
        <end position="116"/>
    </location>
</feature>